<dbReference type="InterPro" id="IPR016032">
    <property type="entry name" value="Sig_transdc_resp-reg_C-effctor"/>
</dbReference>
<dbReference type="OrthoDB" id="7501479at2"/>
<keyword evidence="5" id="KW-0472">Membrane</keyword>
<proteinExistence type="predicted"/>
<evidence type="ECO:0000313" key="7">
    <source>
        <dbReference type="EMBL" id="KMS52671.1"/>
    </source>
</evidence>
<dbReference type="InterPro" id="IPR036388">
    <property type="entry name" value="WH-like_DNA-bd_sf"/>
</dbReference>
<evidence type="ECO:0000313" key="8">
    <source>
        <dbReference type="Proteomes" id="UP000052268"/>
    </source>
</evidence>
<dbReference type="Pfam" id="PF00196">
    <property type="entry name" value="GerE"/>
    <property type="match status" value="1"/>
</dbReference>
<dbReference type="Gene3D" id="1.10.10.10">
    <property type="entry name" value="Winged helix-like DNA-binding domain superfamily/Winged helix DNA-binding domain"/>
    <property type="match status" value="1"/>
</dbReference>
<dbReference type="GO" id="GO:0003677">
    <property type="term" value="F:DNA binding"/>
    <property type="evidence" value="ECO:0007669"/>
    <property type="project" value="UniProtKB-KW"/>
</dbReference>
<evidence type="ECO:0000256" key="2">
    <source>
        <dbReference type="ARBA" id="ARBA00023125"/>
    </source>
</evidence>
<gene>
    <name evidence="7" type="ORF">V474_24300</name>
</gene>
<evidence type="ECO:0000256" key="4">
    <source>
        <dbReference type="SAM" id="MobiDB-lite"/>
    </source>
</evidence>
<dbReference type="SUPFAM" id="SSF46894">
    <property type="entry name" value="C-terminal effector domain of the bipartite response regulators"/>
    <property type="match status" value="1"/>
</dbReference>
<reference evidence="7 8" key="1">
    <citation type="journal article" date="2015" name="G3 (Bethesda)">
        <title>Insights into Ongoing Evolution of the Hexachlorocyclohexane Catabolic Pathway from Comparative Genomics of Ten Sphingomonadaceae Strains.</title>
        <authorList>
            <person name="Pearce S.L."/>
            <person name="Oakeshott J.G."/>
            <person name="Pandey G."/>
        </authorList>
    </citation>
    <scope>NUCLEOTIDE SEQUENCE [LARGE SCALE GENOMIC DNA]</scope>
    <source>
        <strain evidence="7 8">LL02</strain>
    </source>
</reference>
<dbReference type="GO" id="GO:0006355">
    <property type="term" value="P:regulation of DNA-templated transcription"/>
    <property type="evidence" value="ECO:0007669"/>
    <property type="project" value="InterPro"/>
</dbReference>
<evidence type="ECO:0000256" key="3">
    <source>
        <dbReference type="ARBA" id="ARBA00023163"/>
    </source>
</evidence>
<dbReference type="Proteomes" id="UP000052268">
    <property type="component" value="Unassembled WGS sequence"/>
</dbReference>
<evidence type="ECO:0000256" key="1">
    <source>
        <dbReference type="ARBA" id="ARBA00023015"/>
    </source>
</evidence>
<organism evidence="7 8">
    <name type="scientific">Novosphingobium barchaimii LL02</name>
    <dbReference type="NCBI Taxonomy" id="1114963"/>
    <lineage>
        <taxon>Bacteria</taxon>
        <taxon>Pseudomonadati</taxon>
        <taxon>Pseudomonadota</taxon>
        <taxon>Alphaproteobacteria</taxon>
        <taxon>Sphingomonadales</taxon>
        <taxon>Sphingomonadaceae</taxon>
        <taxon>Novosphingobium</taxon>
    </lineage>
</organism>
<name>A0A0J7XKZ4_9SPHN</name>
<keyword evidence="1" id="KW-0805">Transcription regulation</keyword>
<feature type="transmembrane region" description="Helical" evidence="5">
    <location>
        <begin position="145"/>
        <end position="167"/>
    </location>
</feature>
<feature type="domain" description="HTH luxR-type" evidence="6">
    <location>
        <begin position="6"/>
        <end position="71"/>
    </location>
</feature>
<dbReference type="EMBL" id="JACU01000008">
    <property type="protein sequence ID" value="KMS52671.1"/>
    <property type="molecule type" value="Genomic_DNA"/>
</dbReference>
<feature type="region of interest" description="Disordered" evidence="4">
    <location>
        <begin position="78"/>
        <end position="98"/>
    </location>
</feature>
<evidence type="ECO:0000259" key="6">
    <source>
        <dbReference type="PROSITE" id="PS50043"/>
    </source>
</evidence>
<evidence type="ECO:0000256" key="5">
    <source>
        <dbReference type="SAM" id="Phobius"/>
    </source>
</evidence>
<protein>
    <recommendedName>
        <fullName evidence="6">HTH luxR-type domain-containing protein</fullName>
    </recommendedName>
</protein>
<dbReference type="InterPro" id="IPR000792">
    <property type="entry name" value="Tscrpt_reg_LuxR_C"/>
</dbReference>
<comment type="caution">
    <text evidence="7">The sequence shown here is derived from an EMBL/GenBank/DDBJ whole genome shotgun (WGS) entry which is preliminary data.</text>
</comment>
<dbReference type="PRINTS" id="PR00038">
    <property type="entry name" value="HTHLUXR"/>
</dbReference>
<accession>A0A0J7XKZ4</accession>
<dbReference type="RefSeq" id="WP_059152742.1">
    <property type="nucleotide sequence ID" value="NZ_KQ130456.1"/>
</dbReference>
<keyword evidence="3" id="KW-0804">Transcription</keyword>
<keyword evidence="8" id="KW-1185">Reference proteome</keyword>
<dbReference type="AlphaFoldDB" id="A0A0J7XKZ4"/>
<sequence length="169" mass="18129">MQEWSEAELRQKLSARQYEVLSLVARHLSSKEIGAHLGLSYKTIDNHVADLLIKLGVSSRADAARIFLDISKPRERLPSTSQGLDLAAHPGAQAGQPEQIPTFGEAQAQSSVSRTALSSLLRLPPVGGPRHDLTLVQRITAMGQIGLVSIAVLAAIVTIMIGILNLLGR</sequence>
<dbReference type="PANTHER" id="PTHR44688">
    <property type="entry name" value="DNA-BINDING TRANSCRIPTIONAL ACTIVATOR DEVR_DOSR"/>
    <property type="match status" value="1"/>
</dbReference>
<keyword evidence="5" id="KW-0812">Transmembrane</keyword>
<dbReference type="SMART" id="SM00421">
    <property type="entry name" value="HTH_LUXR"/>
    <property type="match status" value="1"/>
</dbReference>
<keyword evidence="5" id="KW-1133">Transmembrane helix</keyword>
<dbReference type="PROSITE" id="PS50043">
    <property type="entry name" value="HTH_LUXR_2"/>
    <property type="match status" value="1"/>
</dbReference>
<dbReference type="PATRIC" id="fig|1114963.3.peg.3714"/>
<dbReference type="PANTHER" id="PTHR44688:SF16">
    <property type="entry name" value="DNA-BINDING TRANSCRIPTIONAL ACTIVATOR DEVR_DOSR"/>
    <property type="match status" value="1"/>
</dbReference>
<dbReference type="CDD" id="cd06170">
    <property type="entry name" value="LuxR_C_like"/>
    <property type="match status" value="1"/>
</dbReference>
<keyword evidence="2" id="KW-0238">DNA-binding</keyword>